<evidence type="ECO:0008006" key="3">
    <source>
        <dbReference type="Google" id="ProtNLM"/>
    </source>
</evidence>
<gene>
    <name evidence="1" type="ORF">TBRA_LOCUS11685</name>
</gene>
<dbReference type="GO" id="GO:0003676">
    <property type="term" value="F:nucleic acid binding"/>
    <property type="evidence" value="ECO:0007669"/>
    <property type="project" value="InterPro"/>
</dbReference>
<dbReference type="Proteomes" id="UP000479190">
    <property type="component" value="Unassembled WGS sequence"/>
</dbReference>
<reference evidence="1 2" key="1">
    <citation type="submission" date="2020-02" db="EMBL/GenBank/DDBJ databases">
        <authorList>
            <person name="Ferguson B K."/>
        </authorList>
    </citation>
    <scope>NUCLEOTIDE SEQUENCE [LARGE SCALE GENOMIC DNA]</scope>
</reference>
<dbReference type="GO" id="GO:0008270">
    <property type="term" value="F:zinc ion binding"/>
    <property type="evidence" value="ECO:0007669"/>
    <property type="project" value="InterPro"/>
</dbReference>
<dbReference type="EMBL" id="CADCXV010000985">
    <property type="protein sequence ID" value="CAB0039947.1"/>
    <property type="molecule type" value="Genomic_DNA"/>
</dbReference>
<name>A0A6H5IRU5_9HYME</name>
<dbReference type="SUPFAM" id="SSF57756">
    <property type="entry name" value="Retrovirus zinc finger-like domains"/>
    <property type="match status" value="1"/>
</dbReference>
<dbReference type="AlphaFoldDB" id="A0A6H5IRU5"/>
<evidence type="ECO:0000313" key="1">
    <source>
        <dbReference type="EMBL" id="CAB0039947.1"/>
    </source>
</evidence>
<dbReference type="InterPro" id="IPR036875">
    <property type="entry name" value="Znf_CCHC_sf"/>
</dbReference>
<accession>A0A6H5IRU5</accession>
<protein>
    <recommendedName>
        <fullName evidence="3">CCHC-type domain-containing protein</fullName>
    </recommendedName>
</protein>
<dbReference type="Gene3D" id="4.10.60.10">
    <property type="entry name" value="Zinc finger, CCHC-type"/>
    <property type="match status" value="1"/>
</dbReference>
<proteinExistence type="predicted"/>
<organism evidence="1 2">
    <name type="scientific">Trichogramma brassicae</name>
    <dbReference type="NCBI Taxonomy" id="86971"/>
    <lineage>
        <taxon>Eukaryota</taxon>
        <taxon>Metazoa</taxon>
        <taxon>Ecdysozoa</taxon>
        <taxon>Arthropoda</taxon>
        <taxon>Hexapoda</taxon>
        <taxon>Insecta</taxon>
        <taxon>Pterygota</taxon>
        <taxon>Neoptera</taxon>
        <taxon>Endopterygota</taxon>
        <taxon>Hymenoptera</taxon>
        <taxon>Apocrita</taxon>
        <taxon>Proctotrupomorpha</taxon>
        <taxon>Chalcidoidea</taxon>
        <taxon>Trichogrammatidae</taxon>
        <taxon>Trichogramma</taxon>
    </lineage>
</organism>
<keyword evidence="2" id="KW-1185">Reference proteome</keyword>
<evidence type="ECO:0000313" key="2">
    <source>
        <dbReference type="Proteomes" id="UP000479190"/>
    </source>
</evidence>
<dbReference type="OrthoDB" id="7701595at2759"/>
<sequence length="249" mass="28990">MMSARSASAMILERASSPRWCDAPSEEALFGNLDYLSGDELDPPRRSCFNCWELDHYRQNCPKKKHSWYCFNCGRDGVLMDQCLRCAREYFKWSGNRKDPRPHLDNPDNWKDAVKRRPMPSDAYLAPLPGEPSRNHYKRVRTVLQYTNFAEGDGMEPQEWIYLLSAARALLQHHDVPPTLYETVWRSLYRVLSPHDVPYAGPRCHEETWEPEQEEITVYSSNLAKITQSSKYKNRSCPWSPLKALSMAL</sequence>